<dbReference type="AlphaFoldDB" id="W0F128"/>
<proteinExistence type="predicted"/>
<feature type="chain" id="PRO_5004788398" description="PEGA domain-containing protein" evidence="1">
    <location>
        <begin position="22"/>
        <end position="136"/>
    </location>
</feature>
<organism evidence="2 3">
    <name type="scientific">Niabella soli DSM 19437</name>
    <dbReference type="NCBI Taxonomy" id="929713"/>
    <lineage>
        <taxon>Bacteria</taxon>
        <taxon>Pseudomonadati</taxon>
        <taxon>Bacteroidota</taxon>
        <taxon>Chitinophagia</taxon>
        <taxon>Chitinophagales</taxon>
        <taxon>Chitinophagaceae</taxon>
        <taxon>Niabella</taxon>
    </lineage>
</organism>
<dbReference type="eggNOG" id="ENOG5032U4H">
    <property type="taxonomic scope" value="Bacteria"/>
</dbReference>
<dbReference type="EMBL" id="CP007035">
    <property type="protein sequence ID" value="AHF16692.1"/>
    <property type="molecule type" value="Genomic_DNA"/>
</dbReference>
<accession>W0F128</accession>
<feature type="signal peptide" evidence="1">
    <location>
        <begin position="1"/>
        <end position="21"/>
    </location>
</feature>
<keyword evidence="1" id="KW-0732">Signal</keyword>
<reference evidence="2 3" key="1">
    <citation type="submission" date="2013-12" db="EMBL/GenBank/DDBJ databases">
        <authorList>
            <consortium name="DOE Joint Genome Institute"/>
            <person name="Eisen J."/>
            <person name="Huntemann M."/>
            <person name="Han J."/>
            <person name="Chen A."/>
            <person name="Kyrpides N."/>
            <person name="Mavromatis K."/>
            <person name="Markowitz V."/>
            <person name="Palaniappan K."/>
            <person name="Ivanova N."/>
            <person name="Schaumberg A."/>
            <person name="Pati A."/>
            <person name="Liolios K."/>
            <person name="Nordberg H.P."/>
            <person name="Cantor M.N."/>
            <person name="Hua S.X."/>
            <person name="Woyke T."/>
        </authorList>
    </citation>
    <scope>NUCLEOTIDE SEQUENCE [LARGE SCALE GENOMIC DNA]</scope>
    <source>
        <strain evidence="3">DSM 19437</strain>
    </source>
</reference>
<protein>
    <recommendedName>
        <fullName evidence="4">PEGA domain-containing protein</fullName>
    </recommendedName>
</protein>
<dbReference type="PROSITE" id="PS51257">
    <property type="entry name" value="PROKAR_LIPOPROTEIN"/>
    <property type="match status" value="1"/>
</dbReference>
<dbReference type="Proteomes" id="UP000003586">
    <property type="component" value="Chromosome"/>
</dbReference>
<dbReference type="OrthoDB" id="1524740at2"/>
<sequence>MRKRSKLAAIVAAALLLQSCATIFTGSRQKFTIASTPNEAKISITNIDQKEVFTGVTPAIVKLKKGAGFFYKNEYLVKLSADGYEEKTVPIKFGINGWYFGNILIGGAIGMVIVDPATGGMWKARKSDINEELKKK</sequence>
<dbReference type="STRING" id="929713.NIASO_18970"/>
<gene>
    <name evidence="2" type="ORF">NIASO_18970</name>
</gene>
<name>W0F128_9BACT</name>
<dbReference type="KEGG" id="nso:NIASO_18970"/>
<dbReference type="HOGENOM" id="CLU_124448_0_0_10"/>
<evidence type="ECO:0000256" key="1">
    <source>
        <dbReference type="SAM" id="SignalP"/>
    </source>
</evidence>
<evidence type="ECO:0000313" key="3">
    <source>
        <dbReference type="Proteomes" id="UP000003586"/>
    </source>
</evidence>
<evidence type="ECO:0000313" key="2">
    <source>
        <dbReference type="EMBL" id="AHF16692.1"/>
    </source>
</evidence>
<evidence type="ECO:0008006" key="4">
    <source>
        <dbReference type="Google" id="ProtNLM"/>
    </source>
</evidence>
<dbReference type="RefSeq" id="WP_008588183.1">
    <property type="nucleotide sequence ID" value="NZ_CP007035.1"/>
</dbReference>
<keyword evidence="3" id="KW-1185">Reference proteome</keyword>